<evidence type="ECO:0000313" key="2">
    <source>
        <dbReference type="Proteomes" id="UP000054279"/>
    </source>
</evidence>
<name>A0A0C9UG11_SPHS4</name>
<proteinExistence type="predicted"/>
<protein>
    <submittedName>
        <fullName evidence="1">Uncharacterized protein</fullName>
    </submittedName>
</protein>
<accession>A0A0C9UG11</accession>
<evidence type="ECO:0000313" key="1">
    <source>
        <dbReference type="EMBL" id="KIJ41928.1"/>
    </source>
</evidence>
<dbReference type="AlphaFoldDB" id="A0A0C9UG11"/>
<dbReference type="EMBL" id="KN837133">
    <property type="protein sequence ID" value="KIJ41928.1"/>
    <property type="molecule type" value="Genomic_DNA"/>
</dbReference>
<dbReference type="HOGENOM" id="CLU_1556264_0_0_1"/>
<reference evidence="1 2" key="1">
    <citation type="submission" date="2014-06" db="EMBL/GenBank/DDBJ databases">
        <title>Evolutionary Origins and Diversification of the Mycorrhizal Mutualists.</title>
        <authorList>
            <consortium name="DOE Joint Genome Institute"/>
            <consortium name="Mycorrhizal Genomics Consortium"/>
            <person name="Kohler A."/>
            <person name="Kuo A."/>
            <person name="Nagy L.G."/>
            <person name="Floudas D."/>
            <person name="Copeland A."/>
            <person name="Barry K.W."/>
            <person name="Cichocki N."/>
            <person name="Veneault-Fourrey C."/>
            <person name="LaButti K."/>
            <person name="Lindquist E.A."/>
            <person name="Lipzen A."/>
            <person name="Lundell T."/>
            <person name="Morin E."/>
            <person name="Murat C."/>
            <person name="Riley R."/>
            <person name="Ohm R."/>
            <person name="Sun H."/>
            <person name="Tunlid A."/>
            <person name="Henrissat B."/>
            <person name="Grigoriev I.V."/>
            <person name="Hibbett D.S."/>
            <person name="Martin F."/>
        </authorList>
    </citation>
    <scope>NUCLEOTIDE SEQUENCE [LARGE SCALE GENOMIC DNA]</scope>
    <source>
        <strain evidence="1 2">SS14</strain>
    </source>
</reference>
<sequence>MTFSLSDFLDFSVFIPAGIREQLTSLRIGEIDARLFLCLRCMPALRYLGTRISLNYIEDFMKSVPNTERLDLRIFTCAKTDIEEPILSALSNLSLLSHLVLFVFPTHFEVSEKSIEQLANVVSTLQYVGTSYAKYKIHHGADAKYVNYETGRHNANELMLDTWLALEEWVPC</sequence>
<dbReference type="Proteomes" id="UP000054279">
    <property type="component" value="Unassembled WGS sequence"/>
</dbReference>
<organism evidence="1 2">
    <name type="scientific">Sphaerobolus stellatus (strain SS14)</name>
    <dbReference type="NCBI Taxonomy" id="990650"/>
    <lineage>
        <taxon>Eukaryota</taxon>
        <taxon>Fungi</taxon>
        <taxon>Dikarya</taxon>
        <taxon>Basidiomycota</taxon>
        <taxon>Agaricomycotina</taxon>
        <taxon>Agaricomycetes</taxon>
        <taxon>Phallomycetidae</taxon>
        <taxon>Geastrales</taxon>
        <taxon>Sphaerobolaceae</taxon>
        <taxon>Sphaerobolus</taxon>
    </lineage>
</organism>
<keyword evidence="2" id="KW-1185">Reference proteome</keyword>
<gene>
    <name evidence="1" type="ORF">M422DRAFT_254938</name>
</gene>